<dbReference type="Pfam" id="PF06985">
    <property type="entry name" value="HET"/>
    <property type="match status" value="1"/>
</dbReference>
<proteinExistence type="predicted"/>
<sequence>MRLLRVERDSTSQLSLTKDLVDDNIAKYAILSHTWGADTEEVTFQDLMNRTGSNKSGYKKIDFCRDQAERDGLKYFWVDTCCIDKANNTELAEAINSMFRWYRNAAKCYVYLSDVSTSDHDQADPSLQSWQATFQKSRWFTRGWTLQELIAPQSVEFFCSNGKRLGDKTSLERQIHEITGIAVSALHLQGTALSAFTVEEIMSWAKNRQTKREEDMSYSLLGLFDISMPAIYGEKGDKAFGRLQEELYKRSKKRQRDELSIVSSSFNFTKRAKTLSRESLSITCGYDTISSAHGDNQPGSQKEPTRRMGRIIDATTRQSLIDQLYFTKIDERLISLTAAQGTTCRWFLTKPEYTCWHDVAQQPIHGGFLWIKGNPGTGKSTLMKLLFENAKLNANGDPSQITLSFFFLARGAAEEKSTVGLYRSLLHQLFEKVAECKDSLEWLTADGARVIRRNGWHEEALKQTLTHAVQRLGSRSLAIFVDALDECDKSQVVDMVCFFEELCDRAREAQVWLQICFSSRHYPTVVVQKGIEVILEDEIGHTEDIKQYVKAKLRLGKSKQAESLRSDILEKSSGIFLWVVLVLDILNSEFPSHSISIQKIRGRLKDIPPKLTDLFEMILTRDGENLERMQVCLKWILFAARPLKPPELYFAIQLGLDEDCSSYWDQGDVKLDWMKTFVRSSSKGLAEVTRNKASEVQFIHESVRDFLLNKYEGHLSRVSGNFVGHGHEILRNCCLAQLKASINKDVDTPDPLPKAAEAKQLRETINTKFPFLEYSVMNVFHHANSAQQNSIEQRDFLVYFPLQQWIFLNNLLEKFDIRRYTKSASLLYILAERNLADLIRIHPQRESCFDVEDERYGLPMFAALATGSNEVIRTFLEIQVEGQPLSSSLHSLWKQSCQIGHKWASFGRDFIFSRRRTIKSYLAEHGNEVALAFYLEKAVDIDLKDKDGQTPLSWA</sequence>
<comment type="caution">
    <text evidence="4">The sequence shown here is derived from an EMBL/GenBank/DDBJ whole genome shotgun (WGS) entry which is preliminary data.</text>
</comment>
<evidence type="ECO:0000259" key="3">
    <source>
        <dbReference type="Pfam" id="PF24883"/>
    </source>
</evidence>
<dbReference type="InterPro" id="IPR027417">
    <property type="entry name" value="P-loop_NTPase"/>
</dbReference>
<dbReference type="PANTHER" id="PTHR10622:SF11">
    <property type="entry name" value="HET-DOMAIN-CONTAINING PROTEIN"/>
    <property type="match status" value="1"/>
</dbReference>
<keyword evidence="5" id="KW-1185">Reference proteome</keyword>
<evidence type="ECO:0000256" key="1">
    <source>
        <dbReference type="ARBA" id="ARBA00022737"/>
    </source>
</evidence>
<dbReference type="SUPFAM" id="SSF52540">
    <property type="entry name" value="P-loop containing nucleoside triphosphate hydrolases"/>
    <property type="match status" value="1"/>
</dbReference>
<feature type="non-terminal residue" evidence="4">
    <location>
        <position position="1"/>
    </location>
</feature>
<gene>
    <name evidence="4" type="primary">HET-E1_27</name>
    <name evidence="4" type="ORF">LSUE1_G010208</name>
</gene>
<feature type="domain" description="Heterokaryon incompatibility" evidence="2">
    <location>
        <begin position="28"/>
        <end position="123"/>
    </location>
</feature>
<dbReference type="SUPFAM" id="SSF48403">
    <property type="entry name" value="Ankyrin repeat"/>
    <property type="match status" value="1"/>
</dbReference>
<dbReference type="Gene3D" id="1.25.40.20">
    <property type="entry name" value="Ankyrin repeat-containing domain"/>
    <property type="match status" value="1"/>
</dbReference>
<evidence type="ECO:0000259" key="2">
    <source>
        <dbReference type="Pfam" id="PF06985"/>
    </source>
</evidence>
<organism evidence="4 5">
    <name type="scientific">Lachnellula suecica</name>
    <dbReference type="NCBI Taxonomy" id="602035"/>
    <lineage>
        <taxon>Eukaryota</taxon>
        <taxon>Fungi</taxon>
        <taxon>Dikarya</taxon>
        <taxon>Ascomycota</taxon>
        <taxon>Pezizomycotina</taxon>
        <taxon>Leotiomycetes</taxon>
        <taxon>Helotiales</taxon>
        <taxon>Lachnaceae</taxon>
        <taxon>Lachnellula</taxon>
    </lineage>
</organism>
<accession>A0A8T9BT20</accession>
<dbReference type="Gene3D" id="3.40.50.300">
    <property type="entry name" value="P-loop containing nucleotide triphosphate hydrolases"/>
    <property type="match status" value="1"/>
</dbReference>
<dbReference type="InterPro" id="IPR056884">
    <property type="entry name" value="NPHP3-like_N"/>
</dbReference>
<dbReference type="EMBL" id="QGMK01002816">
    <property type="protein sequence ID" value="TVY55836.1"/>
    <property type="molecule type" value="Genomic_DNA"/>
</dbReference>
<keyword evidence="1" id="KW-0677">Repeat</keyword>
<dbReference type="Pfam" id="PF24883">
    <property type="entry name" value="NPHP3_N"/>
    <property type="match status" value="1"/>
</dbReference>
<feature type="domain" description="Nephrocystin 3-like N-terminal" evidence="3">
    <location>
        <begin position="343"/>
        <end position="520"/>
    </location>
</feature>
<dbReference type="OrthoDB" id="194358at2759"/>
<name>A0A8T9BT20_9HELO</name>
<dbReference type="PANTHER" id="PTHR10622">
    <property type="entry name" value="HET DOMAIN-CONTAINING PROTEIN"/>
    <property type="match status" value="1"/>
</dbReference>
<reference evidence="4 5" key="1">
    <citation type="submission" date="2018-05" db="EMBL/GenBank/DDBJ databases">
        <title>Genome sequencing and assembly of the regulated plant pathogen Lachnellula willkommii and related sister species for the development of diagnostic species identification markers.</title>
        <authorList>
            <person name="Giroux E."/>
            <person name="Bilodeau G."/>
        </authorList>
    </citation>
    <scope>NUCLEOTIDE SEQUENCE [LARGE SCALE GENOMIC DNA]</scope>
    <source>
        <strain evidence="4 5">CBS 268.59</strain>
    </source>
</reference>
<dbReference type="Proteomes" id="UP000469558">
    <property type="component" value="Unassembled WGS sequence"/>
</dbReference>
<evidence type="ECO:0000313" key="4">
    <source>
        <dbReference type="EMBL" id="TVY55836.1"/>
    </source>
</evidence>
<dbReference type="InterPro" id="IPR036770">
    <property type="entry name" value="Ankyrin_rpt-contain_sf"/>
</dbReference>
<protein>
    <submittedName>
        <fullName evidence="4">Vegetative incompatibility protein HET-E-1</fullName>
    </submittedName>
</protein>
<evidence type="ECO:0000313" key="5">
    <source>
        <dbReference type="Proteomes" id="UP000469558"/>
    </source>
</evidence>
<dbReference type="InterPro" id="IPR010730">
    <property type="entry name" value="HET"/>
</dbReference>
<dbReference type="AlphaFoldDB" id="A0A8T9BT20"/>